<sequence length="144" mass="16442">MANLTTSKLQLSRPWSDWLDVDRFFNDNFLSEFNRKMPAVNIAETEQAFQVELVAPGFTKADFTVNVEDNMLQVSGQSETETSKEEKNYSRKEYHRNSFSRSFTLPENVQDDAITAVYENGILKLTIPKKAPEVKKEGKKISVG</sequence>
<dbReference type="PANTHER" id="PTHR11527">
    <property type="entry name" value="HEAT-SHOCK PROTEIN 20 FAMILY MEMBER"/>
    <property type="match status" value="1"/>
</dbReference>
<dbReference type="Gene3D" id="2.60.40.790">
    <property type="match status" value="1"/>
</dbReference>
<dbReference type="Proteomes" id="UP000765802">
    <property type="component" value="Unassembled WGS sequence"/>
</dbReference>
<feature type="compositionally biased region" description="Basic and acidic residues" evidence="3">
    <location>
        <begin position="81"/>
        <end position="93"/>
    </location>
</feature>
<evidence type="ECO:0000256" key="2">
    <source>
        <dbReference type="RuleBase" id="RU003616"/>
    </source>
</evidence>
<evidence type="ECO:0000313" key="6">
    <source>
        <dbReference type="Proteomes" id="UP000765802"/>
    </source>
</evidence>
<evidence type="ECO:0000256" key="3">
    <source>
        <dbReference type="SAM" id="MobiDB-lite"/>
    </source>
</evidence>
<feature type="region of interest" description="Disordered" evidence="3">
    <location>
        <begin position="74"/>
        <end position="93"/>
    </location>
</feature>
<evidence type="ECO:0000313" key="5">
    <source>
        <dbReference type="EMBL" id="MBC6492976.1"/>
    </source>
</evidence>
<organism evidence="5 6">
    <name type="scientific">Flavihumibacter stibioxidans</name>
    <dbReference type="NCBI Taxonomy" id="1834163"/>
    <lineage>
        <taxon>Bacteria</taxon>
        <taxon>Pseudomonadati</taxon>
        <taxon>Bacteroidota</taxon>
        <taxon>Chitinophagia</taxon>
        <taxon>Chitinophagales</taxon>
        <taxon>Chitinophagaceae</taxon>
        <taxon>Flavihumibacter</taxon>
    </lineage>
</organism>
<dbReference type="SUPFAM" id="SSF49764">
    <property type="entry name" value="HSP20-like chaperones"/>
    <property type="match status" value="1"/>
</dbReference>
<gene>
    <name evidence="5" type="ORF">BC349_18120</name>
</gene>
<keyword evidence="6" id="KW-1185">Reference proteome</keyword>
<dbReference type="PROSITE" id="PS01031">
    <property type="entry name" value="SHSP"/>
    <property type="match status" value="1"/>
</dbReference>
<dbReference type="InterPro" id="IPR002068">
    <property type="entry name" value="A-crystallin/Hsp20_dom"/>
</dbReference>
<accession>A0ABR7MD77</accession>
<reference evidence="5 6" key="1">
    <citation type="submission" date="2016-07" db="EMBL/GenBank/DDBJ databases">
        <title>Genome analysis of Flavihumibacter stibioxidans YS-17.</title>
        <authorList>
            <person name="Shi K."/>
            <person name="Han Y."/>
            <person name="Wang G."/>
        </authorList>
    </citation>
    <scope>NUCLEOTIDE SEQUENCE [LARGE SCALE GENOMIC DNA]</scope>
    <source>
        <strain evidence="5 6">YS-17</strain>
    </source>
</reference>
<protein>
    <recommendedName>
        <fullName evidence="4">SHSP domain-containing protein</fullName>
    </recommendedName>
</protein>
<proteinExistence type="inferred from homology"/>
<dbReference type="InterPro" id="IPR031107">
    <property type="entry name" value="Small_HSP"/>
</dbReference>
<evidence type="ECO:0000259" key="4">
    <source>
        <dbReference type="PROSITE" id="PS01031"/>
    </source>
</evidence>
<dbReference type="InterPro" id="IPR008978">
    <property type="entry name" value="HSP20-like_chaperone"/>
</dbReference>
<feature type="domain" description="SHSP" evidence="4">
    <location>
        <begin position="31"/>
        <end position="144"/>
    </location>
</feature>
<dbReference type="EMBL" id="MBUA01000030">
    <property type="protein sequence ID" value="MBC6492976.1"/>
    <property type="molecule type" value="Genomic_DNA"/>
</dbReference>
<name>A0ABR7MD77_9BACT</name>
<comment type="caution">
    <text evidence="5">The sequence shown here is derived from an EMBL/GenBank/DDBJ whole genome shotgun (WGS) entry which is preliminary data.</text>
</comment>
<dbReference type="Pfam" id="PF00011">
    <property type="entry name" value="HSP20"/>
    <property type="match status" value="1"/>
</dbReference>
<dbReference type="CDD" id="cd06464">
    <property type="entry name" value="ACD_sHsps-like"/>
    <property type="match status" value="1"/>
</dbReference>
<comment type="similarity">
    <text evidence="1 2">Belongs to the small heat shock protein (HSP20) family.</text>
</comment>
<evidence type="ECO:0000256" key="1">
    <source>
        <dbReference type="PROSITE-ProRule" id="PRU00285"/>
    </source>
</evidence>